<accession>A0A955L1J2</accession>
<dbReference type="AlphaFoldDB" id="A0A955L1J2"/>
<dbReference type="EMBL" id="JAGQLJ010000031">
    <property type="protein sequence ID" value="MCA9380926.1"/>
    <property type="molecule type" value="Genomic_DNA"/>
</dbReference>
<gene>
    <name evidence="1" type="ORF">KC678_01545</name>
</gene>
<dbReference type="Proteomes" id="UP000775877">
    <property type="component" value="Unassembled WGS sequence"/>
</dbReference>
<reference evidence="1" key="1">
    <citation type="submission" date="2020-04" db="EMBL/GenBank/DDBJ databases">
        <authorList>
            <person name="Zhang T."/>
        </authorList>
    </citation>
    <scope>NUCLEOTIDE SEQUENCE</scope>
    <source>
        <strain evidence="1">HKST-UBA13</strain>
    </source>
</reference>
<proteinExistence type="predicted"/>
<organism evidence="1 2">
    <name type="scientific">Candidatus Dojkabacteria bacterium</name>
    <dbReference type="NCBI Taxonomy" id="2099670"/>
    <lineage>
        <taxon>Bacteria</taxon>
        <taxon>Candidatus Dojkabacteria</taxon>
    </lineage>
</organism>
<sequence length="59" mass="7208">MESCGSNKKRKIDLEYIREKYPRFNDLSDDEVLEKIYFYYTIAEIGFRSYMNNQIILNE</sequence>
<protein>
    <submittedName>
        <fullName evidence="1">Uncharacterized protein</fullName>
    </submittedName>
</protein>
<name>A0A955L1J2_9BACT</name>
<comment type="caution">
    <text evidence="1">The sequence shown here is derived from an EMBL/GenBank/DDBJ whole genome shotgun (WGS) entry which is preliminary data.</text>
</comment>
<evidence type="ECO:0000313" key="2">
    <source>
        <dbReference type="Proteomes" id="UP000775877"/>
    </source>
</evidence>
<reference evidence="1" key="2">
    <citation type="journal article" date="2021" name="Microbiome">
        <title>Successional dynamics and alternative stable states in a saline activated sludge microbial community over 9 years.</title>
        <authorList>
            <person name="Wang Y."/>
            <person name="Ye J."/>
            <person name="Ju F."/>
            <person name="Liu L."/>
            <person name="Boyd J.A."/>
            <person name="Deng Y."/>
            <person name="Parks D.H."/>
            <person name="Jiang X."/>
            <person name="Yin X."/>
            <person name="Woodcroft B.J."/>
            <person name="Tyson G.W."/>
            <person name="Hugenholtz P."/>
            <person name="Polz M.F."/>
            <person name="Zhang T."/>
        </authorList>
    </citation>
    <scope>NUCLEOTIDE SEQUENCE</scope>
    <source>
        <strain evidence="1">HKST-UBA13</strain>
    </source>
</reference>
<evidence type="ECO:0000313" key="1">
    <source>
        <dbReference type="EMBL" id="MCA9380926.1"/>
    </source>
</evidence>